<dbReference type="Gene3D" id="3.40.50.1000">
    <property type="entry name" value="HAD superfamily/HAD-like"/>
    <property type="match status" value="1"/>
</dbReference>
<dbReference type="CDD" id="cd02612">
    <property type="entry name" value="HAD_PGPPase"/>
    <property type="match status" value="1"/>
</dbReference>
<reference evidence="4" key="1">
    <citation type="submission" date="2022-12" db="EMBL/GenBank/DDBJ databases">
        <title>Marinomonas 15G1-11 sp. nov, isolated from marine algae.</title>
        <authorList>
            <person name="Butt M."/>
            <person name="Choi D.G."/>
            <person name="Kim J.M."/>
            <person name="Lee J.K."/>
            <person name="Baek J.H."/>
            <person name="Jeon C.O."/>
        </authorList>
    </citation>
    <scope>NUCLEOTIDE SEQUENCE</scope>
    <source>
        <strain evidence="4">15G1-11</strain>
    </source>
</reference>
<dbReference type="InterPro" id="IPR006385">
    <property type="entry name" value="HAD_hydro_SerB1"/>
</dbReference>
<proteinExistence type="predicted"/>
<dbReference type="GO" id="GO:0016787">
    <property type="term" value="F:hydrolase activity"/>
    <property type="evidence" value="ECO:0007669"/>
    <property type="project" value="UniProtKB-KW"/>
</dbReference>
<dbReference type="PANTHER" id="PTHR43344">
    <property type="entry name" value="PHOSPHOSERINE PHOSPHATASE"/>
    <property type="match status" value="1"/>
</dbReference>
<dbReference type="NCBIfam" id="TIGR01488">
    <property type="entry name" value="HAD-SF-IB"/>
    <property type="match status" value="1"/>
</dbReference>
<dbReference type="InterPro" id="IPR050582">
    <property type="entry name" value="HAD-like_SerB"/>
</dbReference>
<organism evidence="4 5">
    <name type="scientific">Marinomonas phaeophyticola</name>
    <dbReference type="NCBI Taxonomy" id="3004091"/>
    <lineage>
        <taxon>Bacteria</taxon>
        <taxon>Pseudomonadati</taxon>
        <taxon>Pseudomonadota</taxon>
        <taxon>Gammaproteobacteria</taxon>
        <taxon>Oceanospirillales</taxon>
        <taxon>Oceanospirillaceae</taxon>
        <taxon>Marinomonas</taxon>
    </lineage>
</organism>
<accession>A0ABT4JRE1</accession>
<dbReference type="InterPro" id="IPR036412">
    <property type="entry name" value="HAD-like_sf"/>
</dbReference>
<dbReference type="SUPFAM" id="SSF56784">
    <property type="entry name" value="HAD-like"/>
    <property type="match status" value="1"/>
</dbReference>
<dbReference type="EMBL" id="JAPUBN010000011">
    <property type="protein sequence ID" value="MCZ2720957.1"/>
    <property type="molecule type" value="Genomic_DNA"/>
</dbReference>
<evidence type="ECO:0000256" key="2">
    <source>
        <dbReference type="ARBA" id="ARBA00022801"/>
    </source>
</evidence>
<gene>
    <name evidence="4" type="ORF">O1D97_04670</name>
</gene>
<evidence type="ECO:0000313" key="4">
    <source>
        <dbReference type="EMBL" id="MCZ2720957.1"/>
    </source>
</evidence>
<dbReference type="NCBIfam" id="TIGR01490">
    <property type="entry name" value="HAD-SF-IB-hyp1"/>
    <property type="match status" value="1"/>
</dbReference>
<keyword evidence="3" id="KW-0460">Magnesium</keyword>
<dbReference type="InterPro" id="IPR023214">
    <property type="entry name" value="HAD_sf"/>
</dbReference>
<dbReference type="Gene3D" id="1.20.1440.100">
    <property type="entry name" value="SG protein - dephosphorylation function"/>
    <property type="match status" value="1"/>
</dbReference>
<evidence type="ECO:0000313" key="5">
    <source>
        <dbReference type="Proteomes" id="UP001149719"/>
    </source>
</evidence>
<evidence type="ECO:0000256" key="3">
    <source>
        <dbReference type="ARBA" id="ARBA00022842"/>
    </source>
</evidence>
<evidence type="ECO:0000256" key="1">
    <source>
        <dbReference type="ARBA" id="ARBA00022723"/>
    </source>
</evidence>
<keyword evidence="5" id="KW-1185">Reference proteome</keyword>
<dbReference type="Pfam" id="PF12710">
    <property type="entry name" value="HAD"/>
    <property type="match status" value="1"/>
</dbReference>
<dbReference type="Proteomes" id="UP001149719">
    <property type="component" value="Unassembled WGS sequence"/>
</dbReference>
<sequence length="223" mass="25706">MSHALYVFDLDGTLIDGDCASLWNTFLVKKGIVKTPKFIETERAMMAQYEKGEMNMEDYLSFTLAPITTILADRIDTLVDEFVVADILPKVFPEALTLINQLKRDKKPLLIISASVTFIVKKVASKLGIDQCIGIDLQMKENCYSNQISGIPSYREGKIQRLKDWVKINDVHFNEMHFYTDSINDLPLCLYANHTYLINPCIQLSEQKKHYDQWKVYKWGKVI</sequence>
<keyword evidence="2 4" id="KW-0378">Hydrolase</keyword>
<comment type="caution">
    <text evidence="4">The sequence shown here is derived from an EMBL/GenBank/DDBJ whole genome shotgun (WGS) entry which is preliminary data.</text>
</comment>
<name>A0ABT4JRE1_9GAMM</name>
<keyword evidence="1" id="KW-0479">Metal-binding</keyword>
<dbReference type="PANTHER" id="PTHR43344:SF13">
    <property type="entry name" value="PHOSPHATASE RV3661-RELATED"/>
    <property type="match status" value="1"/>
</dbReference>
<protein>
    <submittedName>
        <fullName evidence="4">HAD-IB family hydrolase</fullName>
    </submittedName>
</protein>
<dbReference type="RefSeq" id="WP_269123254.1">
    <property type="nucleotide sequence ID" value="NZ_JAPUBN010000011.1"/>
</dbReference>